<gene>
    <name evidence="1" type="ORF">S03H2_42850</name>
</gene>
<evidence type="ECO:0000313" key="1">
    <source>
        <dbReference type="EMBL" id="GAH65746.1"/>
    </source>
</evidence>
<comment type="caution">
    <text evidence="1">The sequence shown here is derived from an EMBL/GenBank/DDBJ whole genome shotgun (WGS) entry which is preliminary data.</text>
</comment>
<reference evidence="1" key="1">
    <citation type="journal article" date="2014" name="Front. Microbiol.">
        <title>High frequency of phylogenetically diverse reductive dehalogenase-homologous genes in deep subseafloor sedimentary metagenomes.</title>
        <authorList>
            <person name="Kawai M."/>
            <person name="Futagami T."/>
            <person name="Toyoda A."/>
            <person name="Takaki Y."/>
            <person name="Nishi S."/>
            <person name="Hori S."/>
            <person name="Arai W."/>
            <person name="Tsubouchi T."/>
            <person name="Morono Y."/>
            <person name="Uchiyama I."/>
            <person name="Ito T."/>
            <person name="Fujiyama A."/>
            <person name="Inagaki F."/>
            <person name="Takami H."/>
        </authorList>
    </citation>
    <scope>NUCLEOTIDE SEQUENCE</scope>
    <source>
        <strain evidence="1">Expedition CK06-06</strain>
    </source>
</reference>
<protein>
    <submittedName>
        <fullName evidence="1">Uncharacterized protein</fullName>
    </submittedName>
</protein>
<dbReference type="EMBL" id="BARU01026700">
    <property type="protein sequence ID" value="GAH65746.1"/>
    <property type="molecule type" value="Genomic_DNA"/>
</dbReference>
<name>X1H6D6_9ZZZZ</name>
<dbReference type="AlphaFoldDB" id="X1H6D6"/>
<sequence>MKKNNMKEKKSFRIACDWEVCGTMCIEAHSLEEAIKQVEGFAPLAALPTDDEYIDDSFKVNKEMTDQFCEEDHGDPQCTCDELLGNNDFYCPIHGKPEYNE</sequence>
<proteinExistence type="predicted"/>
<accession>X1H6D6</accession>
<organism evidence="1">
    <name type="scientific">marine sediment metagenome</name>
    <dbReference type="NCBI Taxonomy" id="412755"/>
    <lineage>
        <taxon>unclassified sequences</taxon>
        <taxon>metagenomes</taxon>
        <taxon>ecological metagenomes</taxon>
    </lineage>
</organism>